<evidence type="ECO:0000313" key="2">
    <source>
        <dbReference type="Proteomes" id="UP000712600"/>
    </source>
</evidence>
<gene>
    <name evidence="1" type="ORF">F2Q69_00052782</name>
</gene>
<reference evidence="1" key="1">
    <citation type="submission" date="2019-12" db="EMBL/GenBank/DDBJ databases">
        <title>Genome sequencing and annotation of Brassica cretica.</title>
        <authorList>
            <person name="Studholme D.J."/>
            <person name="Sarris P."/>
        </authorList>
    </citation>
    <scope>NUCLEOTIDE SEQUENCE</scope>
    <source>
        <strain evidence="1">PFS-109/04</strain>
        <tissue evidence="1">Leaf</tissue>
    </source>
</reference>
<dbReference type="AlphaFoldDB" id="A0A8S9N1N4"/>
<sequence>MVRNREEGELHVVVGAIITIMLARGKEVSSYNSMDLGTDTHCSFAWPIYRT</sequence>
<accession>A0A8S9N1N4</accession>
<organism evidence="1 2">
    <name type="scientific">Brassica cretica</name>
    <name type="common">Mustard</name>
    <dbReference type="NCBI Taxonomy" id="69181"/>
    <lineage>
        <taxon>Eukaryota</taxon>
        <taxon>Viridiplantae</taxon>
        <taxon>Streptophyta</taxon>
        <taxon>Embryophyta</taxon>
        <taxon>Tracheophyta</taxon>
        <taxon>Spermatophyta</taxon>
        <taxon>Magnoliopsida</taxon>
        <taxon>eudicotyledons</taxon>
        <taxon>Gunneridae</taxon>
        <taxon>Pentapetalae</taxon>
        <taxon>rosids</taxon>
        <taxon>malvids</taxon>
        <taxon>Brassicales</taxon>
        <taxon>Brassicaceae</taxon>
        <taxon>Brassiceae</taxon>
        <taxon>Brassica</taxon>
    </lineage>
</organism>
<dbReference type="EMBL" id="QGKX02002183">
    <property type="protein sequence ID" value="KAF3487768.1"/>
    <property type="molecule type" value="Genomic_DNA"/>
</dbReference>
<protein>
    <submittedName>
        <fullName evidence="1">Uncharacterized protein</fullName>
    </submittedName>
</protein>
<name>A0A8S9N1N4_BRACR</name>
<comment type="caution">
    <text evidence="1">The sequence shown here is derived from an EMBL/GenBank/DDBJ whole genome shotgun (WGS) entry which is preliminary data.</text>
</comment>
<dbReference type="Proteomes" id="UP000712600">
    <property type="component" value="Unassembled WGS sequence"/>
</dbReference>
<proteinExistence type="predicted"/>
<evidence type="ECO:0000313" key="1">
    <source>
        <dbReference type="EMBL" id="KAF3487768.1"/>
    </source>
</evidence>